<keyword evidence="2" id="KW-1185">Reference proteome</keyword>
<evidence type="ECO:0000313" key="1">
    <source>
        <dbReference type="EMBL" id="KAK4114017.1"/>
    </source>
</evidence>
<reference evidence="1" key="2">
    <citation type="submission" date="2023-05" db="EMBL/GenBank/DDBJ databases">
        <authorList>
            <consortium name="Lawrence Berkeley National Laboratory"/>
            <person name="Steindorff A."/>
            <person name="Hensen N."/>
            <person name="Bonometti L."/>
            <person name="Westerberg I."/>
            <person name="Brannstrom I.O."/>
            <person name="Guillou S."/>
            <person name="Cros-Aarteil S."/>
            <person name="Calhoun S."/>
            <person name="Haridas S."/>
            <person name="Kuo A."/>
            <person name="Mondo S."/>
            <person name="Pangilinan J."/>
            <person name="Riley R."/>
            <person name="Labutti K."/>
            <person name="Andreopoulos B."/>
            <person name="Lipzen A."/>
            <person name="Chen C."/>
            <person name="Yanf M."/>
            <person name="Daum C."/>
            <person name="Ng V."/>
            <person name="Clum A."/>
            <person name="Ohm R."/>
            <person name="Martin F."/>
            <person name="Silar P."/>
            <person name="Natvig D."/>
            <person name="Lalanne C."/>
            <person name="Gautier V."/>
            <person name="Ament-Velasquez S.L."/>
            <person name="Kruys A."/>
            <person name="Hutchinson M.I."/>
            <person name="Powell A.J."/>
            <person name="Barry K."/>
            <person name="Miller A.N."/>
            <person name="Grigoriev I.V."/>
            <person name="Debuchy R."/>
            <person name="Gladieux P."/>
            <person name="Thoren M.H."/>
            <person name="Johannesson H."/>
        </authorList>
    </citation>
    <scope>NUCLEOTIDE SEQUENCE</scope>
    <source>
        <strain evidence="1">CBS 508.74</strain>
    </source>
</reference>
<name>A0AAN6TGH8_9PEZI</name>
<evidence type="ECO:0000313" key="2">
    <source>
        <dbReference type="Proteomes" id="UP001302812"/>
    </source>
</evidence>
<gene>
    <name evidence="1" type="ORF">N656DRAFT_778076</name>
</gene>
<dbReference type="EMBL" id="MU853338">
    <property type="protein sequence ID" value="KAK4114017.1"/>
    <property type="molecule type" value="Genomic_DNA"/>
</dbReference>
<sequence>MEIRVLVVHTSGLGIYGVWTYWRSELQSPRPVTVGAACHSSAPAREPGTAWLASLLFP</sequence>
<dbReference type="RefSeq" id="XP_064671587.1">
    <property type="nucleotide sequence ID" value="XM_064814944.1"/>
</dbReference>
<protein>
    <submittedName>
        <fullName evidence="1">Uncharacterized protein</fullName>
    </submittedName>
</protein>
<proteinExistence type="predicted"/>
<dbReference type="AlphaFoldDB" id="A0AAN6TGH8"/>
<dbReference type="GeneID" id="89939069"/>
<dbReference type="Proteomes" id="UP001302812">
    <property type="component" value="Unassembled WGS sequence"/>
</dbReference>
<comment type="caution">
    <text evidence="1">The sequence shown here is derived from an EMBL/GenBank/DDBJ whole genome shotgun (WGS) entry which is preliminary data.</text>
</comment>
<organism evidence="1 2">
    <name type="scientific">Canariomyces notabilis</name>
    <dbReference type="NCBI Taxonomy" id="2074819"/>
    <lineage>
        <taxon>Eukaryota</taxon>
        <taxon>Fungi</taxon>
        <taxon>Dikarya</taxon>
        <taxon>Ascomycota</taxon>
        <taxon>Pezizomycotina</taxon>
        <taxon>Sordariomycetes</taxon>
        <taxon>Sordariomycetidae</taxon>
        <taxon>Sordariales</taxon>
        <taxon>Chaetomiaceae</taxon>
        <taxon>Canariomyces</taxon>
    </lineage>
</organism>
<accession>A0AAN6TGH8</accession>
<reference evidence="1" key="1">
    <citation type="journal article" date="2023" name="Mol. Phylogenet. Evol.">
        <title>Genome-scale phylogeny and comparative genomics of the fungal order Sordariales.</title>
        <authorList>
            <person name="Hensen N."/>
            <person name="Bonometti L."/>
            <person name="Westerberg I."/>
            <person name="Brannstrom I.O."/>
            <person name="Guillou S."/>
            <person name="Cros-Aarteil S."/>
            <person name="Calhoun S."/>
            <person name="Haridas S."/>
            <person name="Kuo A."/>
            <person name="Mondo S."/>
            <person name="Pangilinan J."/>
            <person name="Riley R."/>
            <person name="LaButti K."/>
            <person name="Andreopoulos B."/>
            <person name="Lipzen A."/>
            <person name="Chen C."/>
            <person name="Yan M."/>
            <person name="Daum C."/>
            <person name="Ng V."/>
            <person name="Clum A."/>
            <person name="Steindorff A."/>
            <person name="Ohm R.A."/>
            <person name="Martin F."/>
            <person name="Silar P."/>
            <person name="Natvig D.O."/>
            <person name="Lalanne C."/>
            <person name="Gautier V."/>
            <person name="Ament-Velasquez S.L."/>
            <person name="Kruys A."/>
            <person name="Hutchinson M.I."/>
            <person name="Powell A.J."/>
            <person name="Barry K."/>
            <person name="Miller A.N."/>
            <person name="Grigoriev I.V."/>
            <person name="Debuchy R."/>
            <person name="Gladieux P."/>
            <person name="Hiltunen Thoren M."/>
            <person name="Johannesson H."/>
        </authorList>
    </citation>
    <scope>NUCLEOTIDE SEQUENCE</scope>
    <source>
        <strain evidence="1">CBS 508.74</strain>
    </source>
</reference>